<keyword evidence="2" id="KW-0547">Nucleotide-binding</keyword>
<organism evidence="2 3">
    <name type="scientific">Arachidicoccus ginsenosidivorans</name>
    <dbReference type="NCBI Taxonomy" id="496057"/>
    <lineage>
        <taxon>Bacteria</taxon>
        <taxon>Pseudomonadati</taxon>
        <taxon>Bacteroidota</taxon>
        <taxon>Chitinophagia</taxon>
        <taxon>Chitinophagales</taxon>
        <taxon>Chitinophagaceae</taxon>
        <taxon>Arachidicoccus</taxon>
    </lineage>
</organism>
<name>A0A5B8VLG8_9BACT</name>
<dbReference type="PANTHER" id="PTHR40396">
    <property type="entry name" value="ATPASE-LIKE PROTEIN"/>
    <property type="match status" value="1"/>
</dbReference>
<feature type="domain" description="ATPase AAA-type core" evidence="1">
    <location>
        <begin position="46"/>
        <end position="386"/>
    </location>
</feature>
<keyword evidence="2" id="KW-0067">ATP-binding</keyword>
<protein>
    <submittedName>
        <fullName evidence="2">ATP-binding protein</fullName>
    </submittedName>
</protein>
<sequence>MLIRYSVENFLSFNERQIFSLIPGRGTLKAQHKSSPVNGLTVLKSAVIYGANASGKSNLIKAIEFGKNLILKGTKAEQPISFESFKLDKNAANADSRFEYEIQHKNKNYAYGFVFNSTEIKEEWLFEITKTSETKIFERETVKGFDLSYFKKLNKKEENQFIEFTAKSTPRNQLFLTQIRNSNITEHVSNIEDLLNIIDWFQNALTVIYPSSKNKENSFKLFENTDLQNLFTEMLDYFDTGINGIDLKEISFDKIDVPEDLKEDIKAELLSKKSEKTSAFLSNPQDDKYYIILKKQPDKLAAKILKTKHEITGGGHELFDLRDESDGTRRIMDLIPLMIDLFKGNNVFIVDELERSLHPNLVYDLMDFFLDKCEGINSQFIVASHESILFTQKLLRKDEIWFIVKDKKGGSHLHSLEDYNIRFDKELRRDYLLGRYKGVPKLGNRNNLTILP</sequence>
<dbReference type="Proteomes" id="UP000321291">
    <property type="component" value="Chromosome"/>
</dbReference>
<dbReference type="SUPFAM" id="SSF52540">
    <property type="entry name" value="P-loop containing nucleoside triphosphate hydrolases"/>
    <property type="match status" value="1"/>
</dbReference>
<dbReference type="GO" id="GO:0016887">
    <property type="term" value="F:ATP hydrolysis activity"/>
    <property type="evidence" value="ECO:0007669"/>
    <property type="project" value="InterPro"/>
</dbReference>
<accession>A0A5B8VLG8</accession>
<proteinExistence type="predicted"/>
<keyword evidence="3" id="KW-1185">Reference proteome</keyword>
<dbReference type="PANTHER" id="PTHR40396:SF1">
    <property type="entry name" value="ATPASE AAA-TYPE CORE DOMAIN-CONTAINING PROTEIN"/>
    <property type="match status" value="1"/>
</dbReference>
<evidence type="ECO:0000313" key="3">
    <source>
        <dbReference type="Proteomes" id="UP000321291"/>
    </source>
</evidence>
<dbReference type="InterPro" id="IPR027417">
    <property type="entry name" value="P-loop_NTPase"/>
</dbReference>
<evidence type="ECO:0000259" key="1">
    <source>
        <dbReference type="Pfam" id="PF13304"/>
    </source>
</evidence>
<reference evidence="2 3" key="1">
    <citation type="journal article" date="2017" name="Int. J. Syst. Evol. Microbiol.">
        <title>Arachidicoccus ginsenosidivorans sp. nov., with ginsenoside-converting activity isolated from ginseng cultivating soil.</title>
        <authorList>
            <person name="Siddiqi M.Z."/>
            <person name="Aslam Z."/>
            <person name="Im W.T."/>
        </authorList>
    </citation>
    <scope>NUCLEOTIDE SEQUENCE [LARGE SCALE GENOMIC DNA]</scope>
    <source>
        <strain evidence="2 3">Gsoil 809</strain>
    </source>
</reference>
<dbReference type="Pfam" id="PF13304">
    <property type="entry name" value="AAA_21"/>
    <property type="match status" value="1"/>
</dbReference>
<dbReference type="InterPro" id="IPR003959">
    <property type="entry name" value="ATPase_AAA_core"/>
</dbReference>
<gene>
    <name evidence="2" type="ORF">FSB73_12865</name>
</gene>
<dbReference type="OrthoDB" id="9809324at2"/>
<dbReference type="GO" id="GO:0005524">
    <property type="term" value="F:ATP binding"/>
    <property type="evidence" value="ECO:0007669"/>
    <property type="project" value="UniProtKB-KW"/>
</dbReference>
<dbReference type="AlphaFoldDB" id="A0A5B8VLG8"/>
<dbReference type="Gene3D" id="3.40.50.300">
    <property type="entry name" value="P-loop containing nucleotide triphosphate hydrolases"/>
    <property type="match status" value="1"/>
</dbReference>
<evidence type="ECO:0000313" key="2">
    <source>
        <dbReference type="EMBL" id="QEC72434.1"/>
    </source>
</evidence>
<dbReference type="KEGG" id="agi:FSB73_12865"/>
<dbReference type="RefSeq" id="WP_146782818.1">
    <property type="nucleotide sequence ID" value="NZ_CP042434.1"/>
</dbReference>
<dbReference type="EMBL" id="CP042434">
    <property type="protein sequence ID" value="QEC72434.1"/>
    <property type="molecule type" value="Genomic_DNA"/>
</dbReference>